<dbReference type="InterPro" id="IPR027417">
    <property type="entry name" value="P-loop_NTPase"/>
</dbReference>
<comment type="subcellular location">
    <subcellularLocation>
        <location evidence="1">Cell membrane</location>
        <topology evidence="1">Peripheral membrane protein</topology>
        <orientation evidence="1">Cytoplasmic side</orientation>
    </subcellularLocation>
</comment>
<evidence type="ECO:0000256" key="10">
    <source>
        <dbReference type="SAM" id="MobiDB-lite"/>
    </source>
</evidence>
<feature type="compositionally biased region" description="Polar residues" evidence="10">
    <location>
        <begin position="340"/>
        <end position="356"/>
    </location>
</feature>
<accession>R7YBV5</accession>
<dbReference type="EMBL" id="AQPW01000005">
    <property type="protein sequence ID" value="EON33491.1"/>
    <property type="molecule type" value="Genomic_DNA"/>
</dbReference>
<sequence>MTTTTTPRPGAGPAPSPRTDFAIEARGLVKHFGSTRAVNGVDLTVPTGSVYGVLGPNGAGKTTTVSMLATLLRPDAGAARVFGYDVVDDAVAVRSLVGVTGQYASVDEDLTATQNLVLFARLLGFSRTAARSRADELLEEFALTDAAARPLKNFSGGMRRRLDLAASLIDTPPLLFLDEPTTGLDPRTRAQMWDTIRRLVAGGSTVLLTTQYLDEADQLADRIAVIDHGRVIADGTADELKHSIGASTLQLVATDRADAPRVCEIAESILGQKAALSPEAARTTVPLSSADLVPDVLIALRENGIGIEEITVQKPSLDEVFLTITGRPAQTDSDADAPGHQSSDTHPSDTTQEAHA</sequence>
<dbReference type="RefSeq" id="WP_010841802.1">
    <property type="nucleotide sequence ID" value="NZ_AQPW01000005.1"/>
</dbReference>
<organism evidence="12 13">
    <name type="scientific">Gordonia terrae C-6</name>
    <dbReference type="NCBI Taxonomy" id="1316928"/>
    <lineage>
        <taxon>Bacteria</taxon>
        <taxon>Bacillati</taxon>
        <taxon>Actinomycetota</taxon>
        <taxon>Actinomycetes</taxon>
        <taxon>Mycobacteriales</taxon>
        <taxon>Gordoniaceae</taxon>
        <taxon>Gordonia</taxon>
    </lineage>
</organism>
<dbReference type="NCBIfam" id="TIGR01188">
    <property type="entry name" value="drrA"/>
    <property type="match status" value="1"/>
</dbReference>
<name>R7YBV5_9ACTN</name>
<dbReference type="AlphaFoldDB" id="R7YBV5"/>
<keyword evidence="3" id="KW-1003">Cell membrane</keyword>
<proteinExistence type="inferred from homology"/>
<dbReference type="PANTHER" id="PTHR42711:SF19">
    <property type="entry name" value="DOXORUBICIN RESISTANCE ATP-BINDING PROTEIN DRRA"/>
    <property type="match status" value="1"/>
</dbReference>
<evidence type="ECO:0000256" key="8">
    <source>
        <dbReference type="ARBA" id="ARBA00023251"/>
    </source>
</evidence>
<dbReference type="Pfam" id="PF13732">
    <property type="entry name" value="DrrA1-3_C"/>
    <property type="match status" value="1"/>
</dbReference>
<dbReference type="SUPFAM" id="SSF52540">
    <property type="entry name" value="P-loop containing nucleoside triphosphate hydrolases"/>
    <property type="match status" value="1"/>
</dbReference>
<dbReference type="InterPro" id="IPR017871">
    <property type="entry name" value="ABC_transporter-like_CS"/>
</dbReference>
<dbReference type="InterPro" id="IPR005894">
    <property type="entry name" value="DrrA"/>
</dbReference>
<evidence type="ECO:0000256" key="6">
    <source>
        <dbReference type="ARBA" id="ARBA00022967"/>
    </source>
</evidence>
<dbReference type="GO" id="GO:0005886">
    <property type="term" value="C:plasma membrane"/>
    <property type="evidence" value="ECO:0007669"/>
    <property type="project" value="UniProtKB-SubCell"/>
</dbReference>
<evidence type="ECO:0000256" key="9">
    <source>
        <dbReference type="ARBA" id="ARBA00049985"/>
    </source>
</evidence>
<dbReference type="FunFam" id="3.40.50.300:FF:000589">
    <property type="entry name" value="ABC transporter, ATP-binding subunit"/>
    <property type="match status" value="1"/>
</dbReference>
<evidence type="ECO:0000259" key="11">
    <source>
        <dbReference type="PROSITE" id="PS50893"/>
    </source>
</evidence>
<dbReference type="PROSITE" id="PS50893">
    <property type="entry name" value="ABC_TRANSPORTER_2"/>
    <property type="match status" value="1"/>
</dbReference>
<dbReference type="InterPro" id="IPR003593">
    <property type="entry name" value="AAA+_ATPase"/>
</dbReference>
<dbReference type="InterPro" id="IPR003439">
    <property type="entry name" value="ABC_transporter-like_ATP-bd"/>
</dbReference>
<keyword evidence="7" id="KW-0472">Membrane</keyword>
<dbReference type="SMART" id="SM00382">
    <property type="entry name" value="AAA"/>
    <property type="match status" value="1"/>
</dbReference>
<dbReference type="GO" id="GO:0043215">
    <property type="term" value="P:daunorubicin transport"/>
    <property type="evidence" value="ECO:0007669"/>
    <property type="project" value="InterPro"/>
</dbReference>
<dbReference type="PATRIC" id="fig|1316928.3.peg.1352"/>
<dbReference type="GO" id="GO:0005524">
    <property type="term" value="F:ATP binding"/>
    <property type="evidence" value="ECO:0007669"/>
    <property type="project" value="UniProtKB-KW"/>
</dbReference>
<dbReference type="OrthoDB" id="9804819at2"/>
<dbReference type="GO" id="GO:0055085">
    <property type="term" value="P:transmembrane transport"/>
    <property type="evidence" value="ECO:0007669"/>
    <property type="project" value="UniProtKB-ARBA"/>
</dbReference>
<keyword evidence="8" id="KW-0046">Antibiotic resistance</keyword>
<evidence type="ECO:0000256" key="3">
    <source>
        <dbReference type="ARBA" id="ARBA00022475"/>
    </source>
</evidence>
<keyword evidence="6" id="KW-1278">Translocase</keyword>
<comment type="caution">
    <text evidence="12">The sequence shown here is derived from an EMBL/GenBank/DDBJ whole genome shotgun (WGS) entry which is preliminary data.</text>
</comment>
<keyword evidence="2" id="KW-0813">Transport</keyword>
<dbReference type="Pfam" id="PF00005">
    <property type="entry name" value="ABC_tran"/>
    <property type="match status" value="1"/>
</dbReference>
<feature type="domain" description="ABC transporter" evidence="11">
    <location>
        <begin position="23"/>
        <end position="253"/>
    </location>
</feature>
<feature type="region of interest" description="Disordered" evidence="10">
    <location>
        <begin position="328"/>
        <end position="356"/>
    </location>
</feature>
<evidence type="ECO:0000256" key="4">
    <source>
        <dbReference type="ARBA" id="ARBA00022741"/>
    </source>
</evidence>
<dbReference type="InterPro" id="IPR050763">
    <property type="entry name" value="ABC_transporter_ATP-binding"/>
</dbReference>
<dbReference type="Gene3D" id="3.40.50.300">
    <property type="entry name" value="P-loop containing nucleotide triphosphate hydrolases"/>
    <property type="match status" value="1"/>
</dbReference>
<keyword evidence="5" id="KW-0067">ATP-binding</keyword>
<evidence type="ECO:0000256" key="7">
    <source>
        <dbReference type="ARBA" id="ARBA00023136"/>
    </source>
</evidence>
<dbReference type="Proteomes" id="UP000013569">
    <property type="component" value="Unassembled WGS sequence"/>
</dbReference>
<dbReference type="GO" id="GO:0046677">
    <property type="term" value="P:response to antibiotic"/>
    <property type="evidence" value="ECO:0007669"/>
    <property type="project" value="UniProtKB-KW"/>
</dbReference>
<comment type="similarity">
    <text evidence="9">Belongs to the ABC transporter superfamily. Drug exporter-1 (DrugE1) (TC 3.A.1.105) family.</text>
</comment>
<evidence type="ECO:0000256" key="2">
    <source>
        <dbReference type="ARBA" id="ARBA00022448"/>
    </source>
</evidence>
<keyword evidence="4" id="KW-0547">Nucleotide-binding</keyword>
<dbReference type="GO" id="GO:0016887">
    <property type="term" value="F:ATP hydrolysis activity"/>
    <property type="evidence" value="ECO:0007669"/>
    <property type="project" value="InterPro"/>
</dbReference>
<evidence type="ECO:0000313" key="13">
    <source>
        <dbReference type="Proteomes" id="UP000013569"/>
    </source>
</evidence>
<evidence type="ECO:0000313" key="12">
    <source>
        <dbReference type="EMBL" id="EON33491.1"/>
    </source>
</evidence>
<dbReference type="PANTHER" id="PTHR42711">
    <property type="entry name" value="ABC TRANSPORTER ATP-BINDING PROTEIN"/>
    <property type="match status" value="1"/>
</dbReference>
<evidence type="ECO:0000256" key="1">
    <source>
        <dbReference type="ARBA" id="ARBA00004413"/>
    </source>
</evidence>
<evidence type="ECO:0000256" key="5">
    <source>
        <dbReference type="ARBA" id="ARBA00022840"/>
    </source>
</evidence>
<dbReference type="InterPro" id="IPR025302">
    <property type="entry name" value="DrrA1/2-like_C"/>
</dbReference>
<dbReference type="GO" id="GO:1900753">
    <property type="term" value="P:doxorubicin transport"/>
    <property type="evidence" value="ECO:0007669"/>
    <property type="project" value="InterPro"/>
</dbReference>
<gene>
    <name evidence="12" type="ORF">GTC6_06744</name>
</gene>
<reference evidence="12 13" key="1">
    <citation type="journal article" date="2013" name="Genome Announc.">
        <title>Draft Genome Sequence of a Benzothiophene-Desulfurizing Bacterium, Gordona terrae Strain C-6.</title>
        <authorList>
            <person name="Wang W."/>
            <person name="Ma T."/>
            <person name="Ren Y."/>
            <person name="Li G."/>
        </authorList>
    </citation>
    <scope>NUCLEOTIDE SEQUENCE [LARGE SCALE GENOMIC DNA]</scope>
    <source>
        <strain evidence="12 13">C-6</strain>
    </source>
</reference>
<protein>
    <submittedName>
        <fullName evidence="12">ABC-type multidrug transport system, ATPase component</fullName>
    </submittedName>
</protein>
<dbReference type="PROSITE" id="PS00211">
    <property type="entry name" value="ABC_TRANSPORTER_1"/>
    <property type="match status" value="1"/>
</dbReference>